<proteinExistence type="predicted"/>
<protein>
    <submittedName>
        <fullName evidence="1">Uncharacterized protein</fullName>
    </submittedName>
</protein>
<dbReference type="EMBL" id="KN838723">
    <property type="protein sequence ID" value="KIJ96412.1"/>
    <property type="molecule type" value="Genomic_DNA"/>
</dbReference>
<dbReference type="HOGENOM" id="CLU_2158815_0_0_1"/>
<dbReference type="Proteomes" id="UP000054477">
    <property type="component" value="Unassembled WGS sequence"/>
</dbReference>
<sequence>MLVMSGFKREPHVISPPKSSGYSTRRWFSVPAILRRPLPAASELVEDTTMYSRIPQVRPYTSFHSPRPPCFPHHHHSPNALTRHIARCSSTFLSPSARTNAVLSTPQFAIS</sequence>
<keyword evidence="2" id="KW-1185">Reference proteome</keyword>
<accession>A0A0C9XJP3</accession>
<evidence type="ECO:0000313" key="1">
    <source>
        <dbReference type="EMBL" id="KIJ96412.1"/>
    </source>
</evidence>
<reference evidence="1 2" key="1">
    <citation type="submission" date="2014-04" db="EMBL/GenBank/DDBJ databases">
        <authorList>
            <consortium name="DOE Joint Genome Institute"/>
            <person name="Kuo A."/>
            <person name="Kohler A."/>
            <person name="Nagy L.G."/>
            <person name="Floudas D."/>
            <person name="Copeland A."/>
            <person name="Barry K.W."/>
            <person name="Cichocki N."/>
            <person name="Veneault-Fourrey C."/>
            <person name="LaButti K."/>
            <person name="Lindquist E.A."/>
            <person name="Lipzen A."/>
            <person name="Lundell T."/>
            <person name="Morin E."/>
            <person name="Murat C."/>
            <person name="Sun H."/>
            <person name="Tunlid A."/>
            <person name="Henrissat B."/>
            <person name="Grigoriev I.V."/>
            <person name="Hibbett D.S."/>
            <person name="Martin F."/>
            <person name="Nordberg H.P."/>
            <person name="Cantor M.N."/>
            <person name="Hua S.X."/>
        </authorList>
    </citation>
    <scope>NUCLEOTIDE SEQUENCE [LARGE SCALE GENOMIC DNA]</scope>
    <source>
        <strain evidence="1 2">LaAM-08-1</strain>
    </source>
</reference>
<evidence type="ECO:0000313" key="2">
    <source>
        <dbReference type="Proteomes" id="UP000054477"/>
    </source>
</evidence>
<organism evidence="1 2">
    <name type="scientific">Laccaria amethystina LaAM-08-1</name>
    <dbReference type="NCBI Taxonomy" id="1095629"/>
    <lineage>
        <taxon>Eukaryota</taxon>
        <taxon>Fungi</taxon>
        <taxon>Dikarya</taxon>
        <taxon>Basidiomycota</taxon>
        <taxon>Agaricomycotina</taxon>
        <taxon>Agaricomycetes</taxon>
        <taxon>Agaricomycetidae</taxon>
        <taxon>Agaricales</taxon>
        <taxon>Agaricineae</taxon>
        <taxon>Hydnangiaceae</taxon>
        <taxon>Laccaria</taxon>
    </lineage>
</organism>
<dbReference type="AlphaFoldDB" id="A0A0C9XJP3"/>
<gene>
    <name evidence="1" type="ORF">K443DRAFT_285062</name>
</gene>
<name>A0A0C9XJP3_9AGAR</name>
<reference evidence="2" key="2">
    <citation type="submission" date="2015-01" db="EMBL/GenBank/DDBJ databases">
        <title>Evolutionary Origins and Diversification of the Mycorrhizal Mutualists.</title>
        <authorList>
            <consortium name="DOE Joint Genome Institute"/>
            <consortium name="Mycorrhizal Genomics Consortium"/>
            <person name="Kohler A."/>
            <person name="Kuo A."/>
            <person name="Nagy L.G."/>
            <person name="Floudas D."/>
            <person name="Copeland A."/>
            <person name="Barry K.W."/>
            <person name="Cichocki N."/>
            <person name="Veneault-Fourrey C."/>
            <person name="LaButti K."/>
            <person name="Lindquist E.A."/>
            <person name="Lipzen A."/>
            <person name="Lundell T."/>
            <person name="Morin E."/>
            <person name="Murat C."/>
            <person name="Riley R."/>
            <person name="Ohm R."/>
            <person name="Sun H."/>
            <person name="Tunlid A."/>
            <person name="Henrissat B."/>
            <person name="Grigoriev I.V."/>
            <person name="Hibbett D.S."/>
            <person name="Martin F."/>
        </authorList>
    </citation>
    <scope>NUCLEOTIDE SEQUENCE [LARGE SCALE GENOMIC DNA]</scope>
    <source>
        <strain evidence="2">LaAM-08-1</strain>
    </source>
</reference>